<dbReference type="Proteomes" id="UP000182987">
    <property type="component" value="Chromosome"/>
</dbReference>
<accession>A0A0G9H994</accession>
<organism evidence="1 2">
    <name type="scientific">Luteibacter rhizovicinus DSM 16549</name>
    <dbReference type="NCBI Taxonomy" id="1440763"/>
    <lineage>
        <taxon>Bacteria</taxon>
        <taxon>Pseudomonadati</taxon>
        <taxon>Pseudomonadota</taxon>
        <taxon>Gammaproteobacteria</taxon>
        <taxon>Lysobacterales</taxon>
        <taxon>Rhodanobacteraceae</taxon>
        <taxon>Luteibacter</taxon>
    </lineage>
</organism>
<dbReference type="OrthoDB" id="5953516at2"/>
<dbReference type="PATRIC" id="fig|1440763.5.peg.3234"/>
<name>A0A0G9H994_9GAMM</name>
<evidence type="ECO:0000313" key="1">
    <source>
        <dbReference type="EMBL" id="APG02834.1"/>
    </source>
</evidence>
<dbReference type="AlphaFoldDB" id="A0A0G9H994"/>
<evidence type="ECO:0000313" key="2">
    <source>
        <dbReference type="Proteomes" id="UP000182987"/>
    </source>
</evidence>
<keyword evidence="2" id="KW-1185">Reference proteome</keyword>
<gene>
    <name evidence="1" type="ORF">BJI69_02195</name>
</gene>
<proteinExistence type="predicted"/>
<sequence>MNHPEPDVPRSAANGRRVALVIILIAFVASATTAMLAFTASHRARTADATAQTADMADLRAALAEWQAQVTEAQRAGHEQAPQRLSVLASRAAALSAWKPRTPCGQQARAQLRVAMDARVRRIDEALAGKTAGLDRVDEQASLEGALHQCEVEPGRDVNI</sequence>
<protein>
    <submittedName>
        <fullName evidence="1">Uncharacterized protein</fullName>
    </submittedName>
</protein>
<dbReference type="RefSeq" id="WP_046968687.1">
    <property type="nucleotide sequence ID" value="NZ_CP017480.1"/>
</dbReference>
<dbReference type="KEGG" id="lrz:BJI69_02195"/>
<reference evidence="2" key="1">
    <citation type="submission" date="2016-09" db="EMBL/GenBank/DDBJ databases">
        <authorList>
            <person name="Lysoe E."/>
        </authorList>
    </citation>
    <scope>NUCLEOTIDE SEQUENCE [LARGE SCALE GENOMIC DNA]</scope>
    <source>
        <strain evidence="2">LJ96T</strain>
    </source>
</reference>
<dbReference type="EMBL" id="CP017480">
    <property type="protein sequence ID" value="APG02834.1"/>
    <property type="molecule type" value="Genomic_DNA"/>
</dbReference>